<dbReference type="AlphaFoldDB" id="A0A5J5FVQ6"/>
<dbReference type="InterPro" id="IPR014756">
    <property type="entry name" value="Ig_E-set"/>
</dbReference>
<dbReference type="RefSeq" id="WP_150436409.1">
    <property type="nucleotide sequence ID" value="NZ_VYKJ01000010.1"/>
</dbReference>
<dbReference type="GO" id="GO:0005506">
    <property type="term" value="F:iron ion binding"/>
    <property type="evidence" value="ECO:0007669"/>
    <property type="project" value="InterPro"/>
</dbReference>
<keyword evidence="2" id="KW-0963">Cytoplasm</keyword>
<accession>A0A5J5FVQ6</accession>
<dbReference type="EMBL" id="VYKJ01000010">
    <property type="protein sequence ID" value="KAA8997710.1"/>
    <property type="molecule type" value="Genomic_DNA"/>
</dbReference>
<evidence type="ECO:0000256" key="4">
    <source>
        <dbReference type="ARBA" id="ARBA00024201"/>
    </source>
</evidence>
<evidence type="ECO:0000256" key="2">
    <source>
        <dbReference type="ARBA" id="ARBA00022490"/>
    </source>
</evidence>
<evidence type="ECO:0000313" key="7">
    <source>
        <dbReference type="EMBL" id="KAA8997710.1"/>
    </source>
</evidence>
<dbReference type="GO" id="GO:0005737">
    <property type="term" value="C:cytoplasm"/>
    <property type="evidence" value="ECO:0007669"/>
    <property type="project" value="UniProtKB-SubCell"/>
</dbReference>
<evidence type="ECO:0000256" key="3">
    <source>
        <dbReference type="ARBA" id="ARBA00022801"/>
    </source>
</evidence>
<keyword evidence="3" id="KW-0378">Hydrolase</keyword>
<proteinExistence type="inferred from homology"/>
<comment type="caution">
    <text evidence="7">The sequence shown here is derived from an EMBL/GenBank/DDBJ whole genome shotgun (WGS) entry which is preliminary data.</text>
</comment>
<dbReference type="SUPFAM" id="SSF81296">
    <property type="entry name" value="E set domains"/>
    <property type="match status" value="1"/>
</dbReference>
<evidence type="ECO:0000313" key="8">
    <source>
        <dbReference type="Proteomes" id="UP000335415"/>
    </source>
</evidence>
<feature type="domain" description="Enterochelin esterase N-terminal" evidence="6">
    <location>
        <begin position="179"/>
        <end position="277"/>
    </location>
</feature>
<dbReference type="PANTHER" id="PTHR48098:SF3">
    <property type="entry name" value="IRON(III) ENTEROBACTIN ESTERASE"/>
    <property type="match status" value="1"/>
</dbReference>
<dbReference type="PANTHER" id="PTHR48098">
    <property type="entry name" value="ENTEROCHELIN ESTERASE-RELATED"/>
    <property type="match status" value="1"/>
</dbReference>
<evidence type="ECO:0000256" key="5">
    <source>
        <dbReference type="SAM" id="SignalP"/>
    </source>
</evidence>
<feature type="signal peptide" evidence="5">
    <location>
        <begin position="1"/>
        <end position="21"/>
    </location>
</feature>
<evidence type="ECO:0000256" key="1">
    <source>
        <dbReference type="ARBA" id="ARBA00004496"/>
    </source>
</evidence>
<dbReference type="Gene3D" id="2.60.40.10">
    <property type="entry name" value="Immunoglobulins"/>
    <property type="match status" value="1"/>
</dbReference>
<comment type="subcellular location">
    <subcellularLocation>
        <location evidence="1">Cytoplasm</location>
    </subcellularLocation>
</comment>
<dbReference type="Pfam" id="PF11806">
    <property type="entry name" value="Enterochelin_N"/>
    <property type="match status" value="1"/>
</dbReference>
<dbReference type="GO" id="GO:0008849">
    <property type="term" value="F:enterochelin esterase activity"/>
    <property type="evidence" value="ECO:0007669"/>
    <property type="project" value="InterPro"/>
</dbReference>
<dbReference type="InterPro" id="IPR013783">
    <property type="entry name" value="Ig-like_fold"/>
</dbReference>
<dbReference type="GO" id="GO:0006826">
    <property type="term" value="P:iron ion transport"/>
    <property type="evidence" value="ECO:0007669"/>
    <property type="project" value="InterPro"/>
</dbReference>
<protein>
    <submittedName>
        <fullName evidence="7">DUF3327 domain-containing protein</fullName>
    </submittedName>
</protein>
<sequence>MKNNVVKLAGAMLLLSDAVFAQSSCVSPPAVFDGVPVTGQFDRQGVACVSLPLNAQTYVRATLIGGGDLRLSDSQRRHLRTVISDMPVTTTNRGVFAVMEDGNYYLRLTGPAGGTWSLALESYAAKPLKLPLAPDIISPLIMRLDRQVRQGEGTASFWREVARSGSPLVEPYDADSRIVTFLWRSARQNVFILGAPSGDHDPLYYLPGSDVWFRSYIVPKDTLMSYRLAPDVPVVDDSPMAQRRAILITAQADPLNPQASPAPSEDRYNHASLLNLSGERVCRQRIAPGYSLAGTLHSESLASAILNNRRAIAIYQPPGDHDDRRLVILFDGQTYLKKYRLHEQIDVLIRHGALPPVTLVFVDSLDGDTRGRELPPNPSFADFLVHELLPWLAERGIDSRAARTVVAGSSYGGLASAWAAWRYPDRFGNVLSLSGSYWWRSPDGVPEWLIDQFAGGPRKPIRFYLEAGRFEQKGDGGGILANNRRLYTVLKNKGYDVSHVERSSGHDYIRWCEEIPLGLSALLD</sequence>
<feature type="chain" id="PRO_5023871632" evidence="5">
    <location>
        <begin position="22"/>
        <end position="524"/>
    </location>
</feature>
<dbReference type="InterPro" id="IPR029058">
    <property type="entry name" value="AB_hydrolase_fold"/>
</dbReference>
<dbReference type="Proteomes" id="UP000335415">
    <property type="component" value="Unassembled WGS sequence"/>
</dbReference>
<keyword evidence="8" id="KW-1185">Reference proteome</keyword>
<name>A0A5J5FVQ6_9GAMM</name>
<keyword evidence="5" id="KW-0732">Signal</keyword>
<evidence type="ECO:0000259" key="6">
    <source>
        <dbReference type="Pfam" id="PF11806"/>
    </source>
</evidence>
<dbReference type="Gene3D" id="3.40.50.1820">
    <property type="entry name" value="alpha/beta hydrolase"/>
    <property type="match status" value="1"/>
</dbReference>
<dbReference type="Pfam" id="PF00756">
    <property type="entry name" value="Esterase"/>
    <property type="match status" value="1"/>
</dbReference>
<dbReference type="OrthoDB" id="9775130at2"/>
<organism evidence="7 8">
    <name type="scientific">Affinibrenneria salicis</name>
    <dbReference type="NCBI Taxonomy" id="2590031"/>
    <lineage>
        <taxon>Bacteria</taxon>
        <taxon>Pseudomonadati</taxon>
        <taxon>Pseudomonadota</taxon>
        <taxon>Gammaproteobacteria</taxon>
        <taxon>Enterobacterales</taxon>
        <taxon>Pectobacteriaceae</taxon>
        <taxon>Affinibrenneria</taxon>
    </lineage>
</organism>
<gene>
    <name evidence="7" type="ORF">FJU30_18305</name>
</gene>
<comment type="similarity">
    <text evidence="4">Belongs to the Fes family.</text>
</comment>
<dbReference type="InterPro" id="IPR050583">
    <property type="entry name" value="Mycobacterial_A85_antigen"/>
</dbReference>
<dbReference type="InterPro" id="IPR000801">
    <property type="entry name" value="Esterase-like"/>
</dbReference>
<dbReference type="InterPro" id="IPR021764">
    <property type="entry name" value="Enterochelin_esterase_N"/>
</dbReference>
<reference evidence="7 8" key="1">
    <citation type="submission" date="2019-09" db="EMBL/GenBank/DDBJ databases">
        <authorList>
            <person name="Li Y."/>
        </authorList>
    </citation>
    <scope>NUCLEOTIDE SEQUENCE [LARGE SCALE GENOMIC DNA]</scope>
    <source>
        <strain evidence="7 8">L3-3HA</strain>
    </source>
</reference>
<dbReference type="SUPFAM" id="SSF53474">
    <property type="entry name" value="alpha/beta-Hydrolases"/>
    <property type="match status" value="1"/>
</dbReference>